<feature type="transmembrane region" description="Helical" evidence="8">
    <location>
        <begin position="337"/>
        <end position="357"/>
    </location>
</feature>
<evidence type="ECO:0000259" key="9">
    <source>
        <dbReference type="Pfam" id="PF00361"/>
    </source>
</evidence>
<dbReference type="NCBIfam" id="NF009310">
    <property type="entry name" value="PRK12668.1"/>
    <property type="match status" value="1"/>
</dbReference>
<proteinExistence type="predicted"/>
<feature type="transmembrane region" description="Helical" evidence="8">
    <location>
        <begin position="297"/>
        <end position="316"/>
    </location>
</feature>
<dbReference type="GO" id="GO:0016491">
    <property type="term" value="F:oxidoreductase activity"/>
    <property type="evidence" value="ECO:0007669"/>
    <property type="project" value="UniProtKB-KW"/>
</dbReference>
<organism evidence="10 11">
    <name type="scientific">Desulfamplus magnetovallimortis</name>
    <dbReference type="NCBI Taxonomy" id="1246637"/>
    <lineage>
        <taxon>Bacteria</taxon>
        <taxon>Pseudomonadati</taxon>
        <taxon>Thermodesulfobacteriota</taxon>
        <taxon>Desulfobacteria</taxon>
        <taxon>Desulfobacterales</taxon>
        <taxon>Desulfobacteraceae</taxon>
        <taxon>Desulfamplus</taxon>
    </lineage>
</organism>
<evidence type="ECO:0000313" key="10">
    <source>
        <dbReference type="EMBL" id="SLM28943.1"/>
    </source>
</evidence>
<dbReference type="GO" id="GO:0005886">
    <property type="term" value="C:plasma membrane"/>
    <property type="evidence" value="ECO:0007669"/>
    <property type="project" value="UniProtKB-SubCell"/>
</dbReference>
<dbReference type="EMBL" id="FWEV01000072">
    <property type="protein sequence ID" value="SLM28943.1"/>
    <property type="molecule type" value="Genomic_DNA"/>
</dbReference>
<evidence type="ECO:0000256" key="2">
    <source>
        <dbReference type="ARBA" id="ARBA00022475"/>
    </source>
</evidence>
<evidence type="ECO:0000256" key="3">
    <source>
        <dbReference type="ARBA" id="ARBA00022692"/>
    </source>
</evidence>
<dbReference type="STRING" id="1246637.MTBBW1_1630053"/>
<dbReference type="PRINTS" id="PR01437">
    <property type="entry name" value="NUOXDRDTASE4"/>
</dbReference>
<feature type="transmembrane region" description="Helical" evidence="8">
    <location>
        <begin position="241"/>
        <end position="259"/>
    </location>
</feature>
<dbReference type="GO" id="GO:0042773">
    <property type="term" value="P:ATP synthesis coupled electron transport"/>
    <property type="evidence" value="ECO:0007669"/>
    <property type="project" value="InterPro"/>
</dbReference>
<dbReference type="Pfam" id="PF00361">
    <property type="entry name" value="Proton_antipo_M"/>
    <property type="match status" value="1"/>
</dbReference>
<evidence type="ECO:0000256" key="8">
    <source>
        <dbReference type="SAM" id="Phobius"/>
    </source>
</evidence>
<dbReference type="InterPro" id="IPR001750">
    <property type="entry name" value="ND/Mrp_TM"/>
</dbReference>
<evidence type="ECO:0000256" key="6">
    <source>
        <dbReference type="ARBA" id="ARBA00023136"/>
    </source>
</evidence>
<keyword evidence="3 7" id="KW-0812">Transmembrane</keyword>
<evidence type="ECO:0000256" key="1">
    <source>
        <dbReference type="ARBA" id="ARBA00004651"/>
    </source>
</evidence>
<dbReference type="Proteomes" id="UP000191931">
    <property type="component" value="Unassembled WGS sequence"/>
</dbReference>
<dbReference type="InterPro" id="IPR052175">
    <property type="entry name" value="ComplexI-like_HydComp"/>
</dbReference>
<comment type="subcellular location">
    <subcellularLocation>
        <location evidence="1">Cell membrane</location>
        <topology evidence="1">Multi-pass membrane protein</topology>
    </subcellularLocation>
    <subcellularLocation>
        <location evidence="7">Membrane</location>
        <topology evidence="7">Multi-pass membrane protein</topology>
    </subcellularLocation>
</comment>
<feature type="transmembrane region" description="Helical" evidence="8">
    <location>
        <begin position="149"/>
        <end position="168"/>
    </location>
</feature>
<feature type="transmembrane region" description="Helical" evidence="8">
    <location>
        <begin position="29"/>
        <end position="51"/>
    </location>
</feature>
<evidence type="ECO:0000313" key="11">
    <source>
        <dbReference type="Proteomes" id="UP000191931"/>
    </source>
</evidence>
<keyword evidence="5" id="KW-0560">Oxidoreductase</keyword>
<feature type="domain" description="NADH:quinone oxidoreductase/Mrp antiporter transmembrane" evidence="9">
    <location>
        <begin position="112"/>
        <end position="382"/>
    </location>
</feature>
<feature type="transmembrane region" description="Helical" evidence="8">
    <location>
        <begin position="213"/>
        <end position="235"/>
    </location>
</feature>
<feature type="transmembrane region" description="Helical" evidence="8">
    <location>
        <begin position="372"/>
        <end position="393"/>
    </location>
</feature>
<evidence type="ECO:0000256" key="7">
    <source>
        <dbReference type="RuleBase" id="RU000320"/>
    </source>
</evidence>
<keyword evidence="11" id="KW-1185">Reference proteome</keyword>
<feature type="transmembrane region" description="Helical" evidence="8">
    <location>
        <begin position="266"/>
        <end position="285"/>
    </location>
</feature>
<keyword evidence="2" id="KW-1003">Cell membrane</keyword>
<feature type="transmembrane region" description="Helical" evidence="8">
    <location>
        <begin position="583"/>
        <end position="602"/>
    </location>
</feature>
<feature type="transmembrane region" description="Helical" evidence="8">
    <location>
        <begin position="96"/>
        <end position="113"/>
    </location>
</feature>
<feature type="transmembrane region" description="Helical" evidence="8">
    <location>
        <begin position="71"/>
        <end position="89"/>
    </location>
</feature>
<keyword evidence="4 8" id="KW-1133">Transmembrane helix</keyword>
<gene>
    <name evidence="10" type="primary">mnhA</name>
    <name evidence="10" type="ORF">MTBBW1_1630053</name>
</gene>
<feature type="transmembrane region" description="Helical" evidence="8">
    <location>
        <begin position="6"/>
        <end position="22"/>
    </location>
</feature>
<name>A0A1W1H919_9BACT</name>
<sequence length="603" mass="65772">MSNNCIPPAMIFIIGAFIIPFLSEKKRSVYVVLLPVIGFLNLLTIPVGTMMHVGFMDYQLTLVRIDRLSLAFGYIFHIVSFITVIYILHVKKNLEYVAGFVYAGAAIGTIFAGDLFTFFVFWETLTIGSVMLIWARGTKSSASAGFRYLLVHATGGLSLLAGIVMRVIQTGSIEFNLIGLSDPASWFIFMGIGVNCAWPFLHTWLTDAYPEATIGGTVFLSAFTTKTAVYALARAFPGTELLIWIGVAMAAFPIFYAVIENDLRRVLAYSLVNQVGFMVVGIGIGTELAINGAVAHAFNDILFKGLLFMSMGAVIYRTGKINATDLGGLYKSMPWTAAFCIVGAASISAFPLFSGFVSKSMVMSAAGDKHMVFVWLVLLFASAGVFHHAGIKIPFFAFFGHDAGHRVKEAPRHMLIAMGMAAFLCIFNGTFYKPLYSILPYPALYEPYTLSHVMTQTELLFYSALAFTLLLLSGIYPAEMRAINIDADWFYRKPLKVLDETVSYILNGLNKLCDLIFVQKFTGAVNNFATAATSKIVSILLLPVLLNKGGGENGKITSFNESSANMAGLSSERIESDFSHGTSPVGIFAACAGLFIVVLYVFL</sequence>
<dbReference type="AlphaFoldDB" id="A0A1W1H919"/>
<protein>
    <submittedName>
        <fullName evidence="10">MnhA1</fullName>
    </submittedName>
</protein>
<dbReference type="InterPro" id="IPR003918">
    <property type="entry name" value="NADH_UbQ_OxRdtase"/>
</dbReference>
<evidence type="ECO:0000256" key="5">
    <source>
        <dbReference type="ARBA" id="ARBA00023002"/>
    </source>
</evidence>
<dbReference type="GO" id="GO:0008137">
    <property type="term" value="F:NADH dehydrogenase (ubiquinone) activity"/>
    <property type="evidence" value="ECO:0007669"/>
    <property type="project" value="InterPro"/>
</dbReference>
<feature type="transmembrane region" description="Helical" evidence="8">
    <location>
        <begin position="183"/>
        <end position="201"/>
    </location>
</feature>
<keyword evidence="6 8" id="KW-0472">Membrane</keyword>
<reference evidence="10 11" key="1">
    <citation type="submission" date="2017-03" db="EMBL/GenBank/DDBJ databases">
        <authorList>
            <person name="Afonso C.L."/>
            <person name="Miller P.J."/>
            <person name="Scott M.A."/>
            <person name="Spackman E."/>
            <person name="Goraichik I."/>
            <person name="Dimitrov K.M."/>
            <person name="Suarez D.L."/>
            <person name="Swayne D.E."/>
        </authorList>
    </citation>
    <scope>NUCLEOTIDE SEQUENCE [LARGE SCALE GENOMIC DNA]</scope>
    <source>
        <strain evidence="10">PRJEB14757</strain>
    </source>
</reference>
<accession>A0A1W1H919</accession>
<evidence type="ECO:0000256" key="4">
    <source>
        <dbReference type="ARBA" id="ARBA00022989"/>
    </source>
</evidence>
<feature type="transmembrane region" description="Helical" evidence="8">
    <location>
        <begin position="459"/>
        <end position="478"/>
    </location>
</feature>
<dbReference type="PANTHER" id="PTHR42682:SF4">
    <property type="entry name" value="NADH-UBIQUINONE_PLASTOQUINONE"/>
    <property type="match status" value="1"/>
</dbReference>
<dbReference type="OrthoDB" id="9781596at2"/>
<dbReference type="PANTHER" id="PTHR42682">
    <property type="entry name" value="HYDROGENASE-4 COMPONENT F"/>
    <property type="match status" value="1"/>
</dbReference>
<feature type="transmembrane region" description="Helical" evidence="8">
    <location>
        <begin position="414"/>
        <end position="439"/>
    </location>
</feature>
<dbReference type="RefSeq" id="WP_080805476.1">
    <property type="nucleotide sequence ID" value="NZ_LT828550.1"/>
</dbReference>